<gene>
    <name evidence="2" type="ORF">BKA15_003812</name>
</gene>
<reference evidence="2 3" key="1">
    <citation type="submission" date="2020-07" db="EMBL/GenBank/DDBJ databases">
        <title>Sequencing the genomes of 1000 actinobacteria strains.</title>
        <authorList>
            <person name="Klenk H.-P."/>
        </authorList>
    </citation>
    <scope>NUCLEOTIDE SEQUENCE [LARGE SCALE GENOMIC DNA]</scope>
    <source>
        <strain evidence="2 3">DSM 22083</strain>
    </source>
</reference>
<evidence type="ECO:0000313" key="3">
    <source>
        <dbReference type="Proteomes" id="UP000569914"/>
    </source>
</evidence>
<accession>A0A7Y9I8W4</accession>
<dbReference type="Gene3D" id="3.90.1200.10">
    <property type="match status" value="1"/>
</dbReference>
<dbReference type="InterPro" id="IPR002575">
    <property type="entry name" value="Aminoglycoside_PTrfase"/>
</dbReference>
<proteinExistence type="predicted"/>
<dbReference type="GO" id="GO:0005524">
    <property type="term" value="F:ATP binding"/>
    <property type="evidence" value="ECO:0007669"/>
    <property type="project" value="InterPro"/>
</dbReference>
<dbReference type="Proteomes" id="UP000569914">
    <property type="component" value="Unassembled WGS sequence"/>
</dbReference>
<name>A0A7Y9I8W4_9ACTN</name>
<evidence type="ECO:0000259" key="1">
    <source>
        <dbReference type="PROSITE" id="PS50011"/>
    </source>
</evidence>
<dbReference type="SUPFAM" id="SSF56112">
    <property type="entry name" value="Protein kinase-like (PK-like)"/>
    <property type="match status" value="1"/>
</dbReference>
<feature type="domain" description="Protein kinase" evidence="1">
    <location>
        <begin position="17"/>
        <end position="268"/>
    </location>
</feature>
<keyword evidence="2" id="KW-0418">Kinase</keyword>
<keyword evidence="2" id="KW-0808">Transferase</keyword>
<dbReference type="PANTHER" id="PTHR21310">
    <property type="entry name" value="AMINOGLYCOSIDE PHOSPHOTRANSFERASE-RELATED-RELATED"/>
    <property type="match status" value="1"/>
</dbReference>
<dbReference type="EMBL" id="JACCBU010000001">
    <property type="protein sequence ID" value="NYE72483.1"/>
    <property type="molecule type" value="Genomic_DNA"/>
</dbReference>
<dbReference type="Gene3D" id="3.30.200.20">
    <property type="entry name" value="Phosphorylase Kinase, domain 1"/>
    <property type="match status" value="1"/>
</dbReference>
<dbReference type="InterPro" id="IPR011009">
    <property type="entry name" value="Kinase-like_dom_sf"/>
</dbReference>
<sequence>MHVDPAEFLPRLGVPEPASVEAVTGGADGLLWRVRCGTQTYALRVLGTDRQAQASREVTMLRSLADTEIPVPGVRAAAIDAERPAYLMDWIDGRPLAARLLDPAATEEVRRRLMIEFGRIQAMINARTGPALDDGPDWIARRGDPVPGATGPARLLHLDYHPLNVMVRDDRIVAVLDWANATLGDPRYDRARTESILALMPDPDGTLEPLLAQCIADWRAGYGDPTPPGPEFRRWAGAAMAADLAPRLDDPAVGWLTPAHLARIRAYR</sequence>
<dbReference type="InterPro" id="IPR051678">
    <property type="entry name" value="AGP_Transferase"/>
</dbReference>
<keyword evidence="3" id="KW-1185">Reference proteome</keyword>
<dbReference type="AlphaFoldDB" id="A0A7Y9I8W4"/>
<organism evidence="2 3">
    <name type="scientific">Microlunatus parietis</name>
    <dbReference type="NCBI Taxonomy" id="682979"/>
    <lineage>
        <taxon>Bacteria</taxon>
        <taxon>Bacillati</taxon>
        <taxon>Actinomycetota</taxon>
        <taxon>Actinomycetes</taxon>
        <taxon>Propionibacteriales</taxon>
        <taxon>Propionibacteriaceae</taxon>
        <taxon>Microlunatus</taxon>
    </lineage>
</organism>
<dbReference type="Pfam" id="PF01636">
    <property type="entry name" value="APH"/>
    <property type="match status" value="2"/>
</dbReference>
<protein>
    <submittedName>
        <fullName evidence="2">Aminoglycoside phosphotransferase (APT) family kinase protein</fullName>
    </submittedName>
</protein>
<comment type="caution">
    <text evidence="2">The sequence shown here is derived from an EMBL/GenBank/DDBJ whole genome shotgun (WGS) entry which is preliminary data.</text>
</comment>
<dbReference type="GO" id="GO:0004672">
    <property type="term" value="F:protein kinase activity"/>
    <property type="evidence" value="ECO:0007669"/>
    <property type="project" value="InterPro"/>
</dbReference>
<evidence type="ECO:0000313" key="2">
    <source>
        <dbReference type="EMBL" id="NYE72483.1"/>
    </source>
</evidence>
<dbReference type="RefSeq" id="WP_179753311.1">
    <property type="nucleotide sequence ID" value="NZ_JACCBU010000001.1"/>
</dbReference>
<dbReference type="InterPro" id="IPR000719">
    <property type="entry name" value="Prot_kinase_dom"/>
</dbReference>
<dbReference type="PROSITE" id="PS50011">
    <property type="entry name" value="PROTEIN_KINASE_DOM"/>
    <property type="match status" value="1"/>
</dbReference>